<keyword evidence="4" id="KW-0539">Nucleus</keyword>
<dbReference type="SMART" id="SM00353">
    <property type="entry name" value="HLH"/>
    <property type="match status" value="1"/>
</dbReference>
<comment type="caution">
    <text evidence="7">The sequence shown here is derived from an EMBL/GenBank/DDBJ whole genome shotgun (WGS) entry which is preliminary data.</text>
</comment>
<dbReference type="AlphaFoldDB" id="A0ABD2YZQ1"/>
<evidence type="ECO:0000259" key="6">
    <source>
        <dbReference type="PROSITE" id="PS50888"/>
    </source>
</evidence>
<sequence>MAAFSYQQHQTSLHHEPSVYLQSSQMSRISGLLEDQNNNITTLFPHQFYQPQSLHEIPAKSNTINESSCFLDQQGIKVTNFSNNGTTSLTNKTCTDSSSVTDKIESGEQVTQKAPVMEKKRKTKEGPTVNSAQSKAIEKKQRKGGRVLTEDEEKKSKEYKKDEKKKAAAQDAPTGYIHVRARRGQATDSHSLAERVRREKISERMKLLQALVPGCDKVTGKALMLDEIINYVQSLQNQVEFLSMKLASLNPMFYDFGMDLDAFMARPDQTLSNMASPVQNMQPPCDPMQPLIISESNSTMRNASANNFSQMETSTSILFQQGHNIPQILSQANGQLLWDVDDQRHRFINQTGFNNNLCSFH</sequence>
<evidence type="ECO:0000313" key="7">
    <source>
        <dbReference type="EMBL" id="KAL3512521.1"/>
    </source>
</evidence>
<reference evidence="7 8" key="1">
    <citation type="submission" date="2024-11" db="EMBL/GenBank/DDBJ databases">
        <title>A near-complete genome assembly of Cinchona calisaya.</title>
        <authorList>
            <person name="Lian D.C."/>
            <person name="Zhao X.W."/>
            <person name="Wei L."/>
        </authorList>
    </citation>
    <scope>NUCLEOTIDE SEQUENCE [LARGE SCALE GENOMIC DNA]</scope>
    <source>
        <tissue evidence="7">Nenye</tissue>
    </source>
</reference>
<feature type="region of interest" description="Disordered" evidence="5">
    <location>
        <begin position="93"/>
        <end position="172"/>
    </location>
</feature>
<dbReference type="InterPro" id="IPR036638">
    <property type="entry name" value="HLH_DNA-bd_sf"/>
</dbReference>
<dbReference type="PROSITE" id="PS50888">
    <property type="entry name" value="BHLH"/>
    <property type="match status" value="1"/>
</dbReference>
<evidence type="ECO:0000256" key="2">
    <source>
        <dbReference type="ARBA" id="ARBA00023015"/>
    </source>
</evidence>
<evidence type="ECO:0000256" key="4">
    <source>
        <dbReference type="ARBA" id="ARBA00023242"/>
    </source>
</evidence>
<organism evidence="7 8">
    <name type="scientific">Cinchona calisaya</name>
    <dbReference type="NCBI Taxonomy" id="153742"/>
    <lineage>
        <taxon>Eukaryota</taxon>
        <taxon>Viridiplantae</taxon>
        <taxon>Streptophyta</taxon>
        <taxon>Embryophyta</taxon>
        <taxon>Tracheophyta</taxon>
        <taxon>Spermatophyta</taxon>
        <taxon>Magnoliopsida</taxon>
        <taxon>eudicotyledons</taxon>
        <taxon>Gunneridae</taxon>
        <taxon>Pentapetalae</taxon>
        <taxon>asterids</taxon>
        <taxon>lamiids</taxon>
        <taxon>Gentianales</taxon>
        <taxon>Rubiaceae</taxon>
        <taxon>Cinchonoideae</taxon>
        <taxon>Cinchoneae</taxon>
        <taxon>Cinchona</taxon>
    </lineage>
</organism>
<evidence type="ECO:0000256" key="5">
    <source>
        <dbReference type="SAM" id="MobiDB-lite"/>
    </source>
</evidence>
<dbReference type="Pfam" id="PF00010">
    <property type="entry name" value="HLH"/>
    <property type="match status" value="1"/>
</dbReference>
<feature type="compositionally biased region" description="Basic and acidic residues" evidence="5">
    <location>
        <begin position="148"/>
        <end position="168"/>
    </location>
</feature>
<proteinExistence type="predicted"/>
<name>A0ABD2YZQ1_9GENT</name>
<dbReference type="InterPro" id="IPR011598">
    <property type="entry name" value="bHLH_dom"/>
</dbReference>
<accession>A0ABD2YZQ1</accession>
<evidence type="ECO:0000256" key="3">
    <source>
        <dbReference type="ARBA" id="ARBA00023163"/>
    </source>
</evidence>
<keyword evidence="3" id="KW-0804">Transcription</keyword>
<gene>
    <name evidence="7" type="ORF">ACH5RR_025238</name>
</gene>
<dbReference type="EMBL" id="JBJUIK010000011">
    <property type="protein sequence ID" value="KAL3512521.1"/>
    <property type="molecule type" value="Genomic_DNA"/>
</dbReference>
<dbReference type="PANTHER" id="PTHR12565:SF431">
    <property type="entry name" value="TRANSCRIPTION FACTOR BHLH137"/>
    <property type="match status" value="1"/>
</dbReference>
<dbReference type="InterPro" id="IPR024097">
    <property type="entry name" value="bHLH_ZIP_TF"/>
</dbReference>
<dbReference type="FunFam" id="4.10.280.10:FF:000002">
    <property type="entry name" value="Basic helix-loop-helix transcription factor"/>
    <property type="match status" value="1"/>
</dbReference>
<evidence type="ECO:0000313" key="8">
    <source>
        <dbReference type="Proteomes" id="UP001630127"/>
    </source>
</evidence>
<dbReference type="Gene3D" id="4.10.280.10">
    <property type="entry name" value="Helix-loop-helix DNA-binding domain"/>
    <property type="match status" value="1"/>
</dbReference>
<dbReference type="GO" id="GO:0006355">
    <property type="term" value="P:regulation of DNA-templated transcription"/>
    <property type="evidence" value="ECO:0007669"/>
    <property type="project" value="UniProtKB-ARBA"/>
</dbReference>
<evidence type="ECO:0000256" key="1">
    <source>
        <dbReference type="ARBA" id="ARBA00004123"/>
    </source>
</evidence>
<keyword evidence="2" id="KW-0805">Transcription regulation</keyword>
<keyword evidence="8" id="KW-1185">Reference proteome</keyword>
<dbReference type="CDD" id="cd18919">
    <property type="entry name" value="bHLH_AtBPE_like"/>
    <property type="match status" value="1"/>
</dbReference>
<feature type="domain" description="BHLH" evidence="6">
    <location>
        <begin position="185"/>
        <end position="235"/>
    </location>
</feature>
<dbReference type="GO" id="GO:0005634">
    <property type="term" value="C:nucleus"/>
    <property type="evidence" value="ECO:0007669"/>
    <property type="project" value="UniProtKB-SubCell"/>
</dbReference>
<dbReference type="SUPFAM" id="SSF47459">
    <property type="entry name" value="HLH, helix-loop-helix DNA-binding domain"/>
    <property type="match status" value="1"/>
</dbReference>
<dbReference type="PANTHER" id="PTHR12565">
    <property type="entry name" value="STEROL REGULATORY ELEMENT-BINDING PROTEIN"/>
    <property type="match status" value="1"/>
</dbReference>
<protein>
    <recommendedName>
        <fullName evidence="6">BHLH domain-containing protein</fullName>
    </recommendedName>
</protein>
<comment type="subcellular location">
    <subcellularLocation>
        <location evidence="1">Nucleus</location>
    </subcellularLocation>
</comment>
<dbReference type="Proteomes" id="UP001630127">
    <property type="component" value="Unassembled WGS sequence"/>
</dbReference>